<name>A0AA39UW67_9AGAR</name>
<organism evidence="1 2">
    <name type="scientific">Armillaria luteobubalina</name>
    <dbReference type="NCBI Taxonomy" id="153913"/>
    <lineage>
        <taxon>Eukaryota</taxon>
        <taxon>Fungi</taxon>
        <taxon>Dikarya</taxon>
        <taxon>Basidiomycota</taxon>
        <taxon>Agaricomycotina</taxon>
        <taxon>Agaricomycetes</taxon>
        <taxon>Agaricomycetidae</taxon>
        <taxon>Agaricales</taxon>
        <taxon>Marasmiineae</taxon>
        <taxon>Physalacriaceae</taxon>
        <taxon>Armillaria</taxon>
    </lineage>
</organism>
<keyword evidence="2" id="KW-1185">Reference proteome</keyword>
<gene>
    <name evidence="1" type="ORF">EDD18DRAFT_1106115</name>
</gene>
<evidence type="ECO:0000313" key="1">
    <source>
        <dbReference type="EMBL" id="KAK0495480.1"/>
    </source>
</evidence>
<dbReference type="AlphaFoldDB" id="A0AA39UW67"/>
<comment type="caution">
    <text evidence="1">The sequence shown here is derived from an EMBL/GenBank/DDBJ whole genome shotgun (WGS) entry which is preliminary data.</text>
</comment>
<sequence>MDDLKCCWIQRGESVKPIEDVIFHLVMHTVTFVEGLVDYEGYMNRYGLSRKVIQADFGGVLRLAKINLFALGSIYWVWQFHEMYSQYILRRIAFMIGASKHRGPYTTRVIPYLLQRQKCRKSTEDSSKLLFSIKPTTAVQPVTRVVDTVLPTHLALERRISMAVAYRVLDSEAEGTGDVDGLKPIYETGSSLLIGTRRAFELWCCRRRTVRLSSVHGTKASAPLSGTTTVAHTFRGDGTQAVLLLF</sequence>
<protein>
    <submittedName>
        <fullName evidence="1">Uncharacterized protein</fullName>
    </submittedName>
</protein>
<dbReference type="Proteomes" id="UP001175228">
    <property type="component" value="Unassembled WGS sequence"/>
</dbReference>
<accession>A0AA39UW67</accession>
<dbReference type="EMBL" id="JAUEPU010000017">
    <property type="protein sequence ID" value="KAK0495480.1"/>
    <property type="molecule type" value="Genomic_DNA"/>
</dbReference>
<reference evidence="1" key="1">
    <citation type="submission" date="2023-06" db="EMBL/GenBank/DDBJ databases">
        <authorList>
            <consortium name="Lawrence Berkeley National Laboratory"/>
            <person name="Ahrendt S."/>
            <person name="Sahu N."/>
            <person name="Indic B."/>
            <person name="Wong-Bajracharya J."/>
            <person name="Merenyi Z."/>
            <person name="Ke H.-M."/>
            <person name="Monk M."/>
            <person name="Kocsube S."/>
            <person name="Drula E."/>
            <person name="Lipzen A."/>
            <person name="Balint B."/>
            <person name="Henrissat B."/>
            <person name="Andreopoulos B."/>
            <person name="Martin F.M."/>
            <person name="Harder C.B."/>
            <person name="Rigling D."/>
            <person name="Ford K.L."/>
            <person name="Foster G.D."/>
            <person name="Pangilinan J."/>
            <person name="Papanicolaou A."/>
            <person name="Barry K."/>
            <person name="LaButti K."/>
            <person name="Viragh M."/>
            <person name="Koriabine M."/>
            <person name="Yan M."/>
            <person name="Riley R."/>
            <person name="Champramary S."/>
            <person name="Plett K.L."/>
            <person name="Tsai I.J."/>
            <person name="Slot J."/>
            <person name="Sipos G."/>
            <person name="Plett J."/>
            <person name="Nagy L.G."/>
            <person name="Grigoriev I.V."/>
        </authorList>
    </citation>
    <scope>NUCLEOTIDE SEQUENCE</scope>
    <source>
        <strain evidence="1">HWK02</strain>
    </source>
</reference>
<evidence type="ECO:0000313" key="2">
    <source>
        <dbReference type="Proteomes" id="UP001175228"/>
    </source>
</evidence>
<proteinExistence type="predicted"/>